<evidence type="ECO:0000256" key="2">
    <source>
        <dbReference type="ARBA" id="ARBA00022679"/>
    </source>
</evidence>
<feature type="transmembrane region" description="Helical" evidence="5">
    <location>
        <begin position="63"/>
        <end position="85"/>
    </location>
</feature>
<evidence type="ECO:0000313" key="7">
    <source>
        <dbReference type="EMBL" id="MCA9727746.1"/>
    </source>
</evidence>
<dbReference type="PANTHER" id="PTHR43317">
    <property type="entry name" value="THERMOSPERMINE SYNTHASE ACAULIS5"/>
    <property type="match status" value="1"/>
</dbReference>
<comment type="caution">
    <text evidence="4">Lacks conserved residue(s) required for the propagation of feature annotation.</text>
</comment>
<feature type="transmembrane region" description="Helical" evidence="5">
    <location>
        <begin position="105"/>
        <end position="124"/>
    </location>
</feature>
<keyword evidence="3 4" id="KW-0620">Polyamine biosynthesis</keyword>
<dbReference type="Proteomes" id="UP000697710">
    <property type="component" value="Unassembled WGS sequence"/>
</dbReference>
<name>A0A956M0T0_UNCEI</name>
<dbReference type="PROSITE" id="PS51006">
    <property type="entry name" value="PABS_2"/>
    <property type="match status" value="1"/>
</dbReference>
<organism evidence="7 8">
    <name type="scientific">Eiseniibacteriota bacterium</name>
    <dbReference type="NCBI Taxonomy" id="2212470"/>
    <lineage>
        <taxon>Bacteria</taxon>
        <taxon>Candidatus Eiseniibacteriota</taxon>
    </lineage>
</organism>
<keyword evidence="5" id="KW-0812">Transmembrane</keyword>
<evidence type="ECO:0000259" key="6">
    <source>
        <dbReference type="PROSITE" id="PS51006"/>
    </source>
</evidence>
<accession>A0A956M0T0</accession>
<feature type="domain" description="PABS" evidence="6">
    <location>
        <begin position="258"/>
        <end position="429"/>
    </location>
</feature>
<keyword evidence="5" id="KW-1133">Transmembrane helix</keyword>
<dbReference type="AlphaFoldDB" id="A0A956M0T0"/>
<dbReference type="Gene3D" id="1.25.40.10">
    <property type="entry name" value="Tetratricopeptide repeat domain"/>
    <property type="match status" value="1"/>
</dbReference>
<evidence type="ECO:0000313" key="8">
    <source>
        <dbReference type="Proteomes" id="UP000697710"/>
    </source>
</evidence>
<evidence type="ECO:0000256" key="3">
    <source>
        <dbReference type="ARBA" id="ARBA00023115"/>
    </source>
</evidence>
<evidence type="ECO:0000256" key="1">
    <source>
        <dbReference type="ARBA" id="ARBA00007867"/>
    </source>
</evidence>
<keyword evidence="2 4" id="KW-0808">Transferase</keyword>
<dbReference type="SUPFAM" id="SSF53335">
    <property type="entry name" value="S-adenosyl-L-methionine-dependent methyltransferases"/>
    <property type="match status" value="1"/>
</dbReference>
<evidence type="ECO:0000256" key="4">
    <source>
        <dbReference type="PROSITE-ProRule" id="PRU00354"/>
    </source>
</evidence>
<dbReference type="InterPro" id="IPR029063">
    <property type="entry name" value="SAM-dependent_MTases_sf"/>
</dbReference>
<protein>
    <recommendedName>
        <fullName evidence="6">PABS domain-containing protein</fullName>
    </recommendedName>
</protein>
<dbReference type="Pfam" id="PF01564">
    <property type="entry name" value="Spermine_synth"/>
    <property type="match status" value="1"/>
</dbReference>
<feature type="transmembrane region" description="Helical" evidence="5">
    <location>
        <begin position="165"/>
        <end position="182"/>
    </location>
</feature>
<feature type="transmembrane region" description="Helical" evidence="5">
    <location>
        <begin position="130"/>
        <end position="153"/>
    </location>
</feature>
<feature type="non-terminal residue" evidence="7">
    <location>
        <position position="1"/>
    </location>
</feature>
<dbReference type="GO" id="GO:0006596">
    <property type="term" value="P:polyamine biosynthetic process"/>
    <property type="evidence" value="ECO:0007669"/>
    <property type="project" value="UniProtKB-UniRule"/>
</dbReference>
<evidence type="ECO:0000256" key="5">
    <source>
        <dbReference type="SAM" id="Phobius"/>
    </source>
</evidence>
<comment type="similarity">
    <text evidence="1">Belongs to the spermidine/spermine synthase family.</text>
</comment>
<comment type="caution">
    <text evidence="7">The sequence shown here is derived from an EMBL/GenBank/DDBJ whole genome shotgun (WGS) entry which is preliminary data.</text>
</comment>
<gene>
    <name evidence="7" type="ORF">KC729_08690</name>
</gene>
<feature type="transmembrane region" description="Helical" evidence="5">
    <location>
        <begin position="20"/>
        <end position="43"/>
    </location>
</feature>
<sequence>LAGPWVHRTRLSGLGLFASLEAALAAVGLAALLLVNALPSLYVSVFRGLLGPLHEGALAGSQLAVAGALVFLPCLIMGMIFPAAVRAFREAGRDGSPESNVGRLYVWNTIGGIAGSLVTGFVLLPRFGVWSTMTGAAVGSLLVASGVAGVAIARAGSFLRVRRDLIGMVPGVLAVLTVVWFIPRWNIADFNRGRYRFLYSATSDQEKLDPGQLIYHREGVNVSVAVYRGLGAASLHIGGKPDASTNLSDILTQCLSGHLPLMFAPRIEKVGVVGYGSGMTAGAALTHPEVRELDLMEIEEAVIDASVYFDCISDDPLDDPRTHLLVEDGRVHLTYAPDKYDVLISEPSNPWMAGIANLFTREFYEIVRDHLEPDGVLAQWIQNYDLTEEAFGAILAALHDSFPHLMVFQTNPADMIVLASQEPLRAPWERVQERFSDPAVRRSLLRANVRDPLELGFFLVAPEAAVIELAQESRQRNTDDNAWLEHHAPLHLLRRVLGESRAIFAARGLAERGAPYRSQALAEVFPGIPYVEALNALVWYPHRLEPGTFQPQFYDDPWAELRSIQIPALERSLGAGPLPALADSVRLWEARGVRYRELRAGAARSLDEARFRGETAQVLPRISRMAPDLSVVRFEEGVAAMAAGDTTAAAREFGEVLRKPQSPACYYALIGMAQLSWQAGDADAALRWADAAAAYNPYYANGFAIGAQLAQSRGDATGANERLQRGLVFNPHHRQLEELLGR</sequence>
<proteinExistence type="inferred from homology"/>
<dbReference type="SUPFAM" id="SSF48452">
    <property type="entry name" value="TPR-like"/>
    <property type="match status" value="1"/>
</dbReference>
<reference evidence="7" key="2">
    <citation type="journal article" date="2021" name="Microbiome">
        <title>Successional dynamics and alternative stable states in a saline activated sludge microbial community over 9 years.</title>
        <authorList>
            <person name="Wang Y."/>
            <person name="Ye J."/>
            <person name="Ju F."/>
            <person name="Liu L."/>
            <person name="Boyd J.A."/>
            <person name="Deng Y."/>
            <person name="Parks D.H."/>
            <person name="Jiang X."/>
            <person name="Yin X."/>
            <person name="Woodcroft B.J."/>
            <person name="Tyson G.W."/>
            <person name="Hugenholtz P."/>
            <person name="Polz M.F."/>
            <person name="Zhang T."/>
        </authorList>
    </citation>
    <scope>NUCLEOTIDE SEQUENCE</scope>
    <source>
        <strain evidence="7">HKST-UBA01</strain>
    </source>
</reference>
<dbReference type="Gene3D" id="3.40.50.150">
    <property type="entry name" value="Vaccinia Virus protein VP39"/>
    <property type="match status" value="1"/>
</dbReference>
<keyword evidence="5" id="KW-0472">Membrane</keyword>
<dbReference type="EMBL" id="JAGQHR010000227">
    <property type="protein sequence ID" value="MCA9727746.1"/>
    <property type="molecule type" value="Genomic_DNA"/>
</dbReference>
<dbReference type="InterPro" id="IPR011990">
    <property type="entry name" value="TPR-like_helical_dom_sf"/>
</dbReference>
<dbReference type="PANTHER" id="PTHR43317:SF1">
    <property type="entry name" value="THERMOSPERMINE SYNTHASE ACAULIS5"/>
    <property type="match status" value="1"/>
</dbReference>
<reference evidence="7" key="1">
    <citation type="submission" date="2020-04" db="EMBL/GenBank/DDBJ databases">
        <authorList>
            <person name="Zhang T."/>
        </authorList>
    </citation>
    <scope>NUCLEOTIDE SEQUENCE</scope>
    <source>
        <strain evidence="7">HKST-UBA01</strain>
    </source>
</reference>
<dbReference type="InterPro" id="IPR030374">
    <property type="entry name" value="PABS"/>
</dbReference>
<dbReference type="GO" id="GO:0016740">
    <property type="term" value="F:transferase activity"/>
    <property type="evidence" value="ECO:0007669"/>
    <property type="project" value="UniProtKB-UniRule"/>
</dbReference>